<gene>
    <name evidence="2" type="ORF">PR048_000831</name>
</gene>
<feature type="region of interest" description="Disordered" evidence="1">
    <location>
        <begin position="608"/>
        <end position="632"/>
    </location>
</feature>
<sequence length="1336" mass="147263">MVHKDTFWGRNAWSCLAKAALISEIKHALGYGLEGRGEPGARNLSSQTKMRFGQDGEGYGEGVTKGVEAVLELTKDVVCCRGQGRGCRQFEEKPHPGYTHTSPSPLKHLFTGRVDSCRDPCDDQGADAQSIIKRRSTHTQVLFALNTSFTLEFDVSGISMSVMQRPSRVNVRVEFQSHSGEGALKTSLQSSSCLGAVYYKKLRKLTTISAYIRQKATSKYINLTRLERASQKQPSDTHEITYDRVEQCREHSKMTARVHLERKHIGQQLSQIQGDLKDVLVLKNDYNIHTATVSPSCIRHFELRNLDNGLVAVLNTALLVRALAVFSGRYPVAGGRKTIAVLQLRPGDEIEFGMTAIAVARHSRGSASQLAGYASNHLTDATSLTMPTARSRSTRRQHTLRTISSMAISIFTKYTCPYRSLVESRVFRGLSWQQARLDSPLNIRDINVRVLVAVINKQETICSENEIKTYRDPLVDNMHLFLRLQHPADDLYLVQGDAPAHHSRIVTESPELNPTENIWDAIERDIRAMDPATTDILALWEAVERSWTSMNVSGLFPVPYEGEEGRREALAAVAALLPSINGSCGARVGGGRTRSSVMRRVTKTIEAENQGSRRPRGDVVRPSAGVDPGRGAAEAWTPQYLDSLAVVEEKKGRGACVPLIYLYVPLVPSSCHLVYQTYSAPADGVSMPRRMSYVNKFPQVWDYWVKVGRTELDVQEVSDSVAPTSARTGIWCTRCLHASVTTRTAATDSSSQVPAGAMVSETSGLPEGTNDMTSSSLTNLTSACSTTMVAVSGQVLCYAPSYQPSTLSYGVGCNRIPVSLVPSPHRWYTDQQPLRRGSVGTCCPLFQDQPEALYRQANARLHVTHIVTTHSSYMPTMTTTGLPQDTTPVVTTENFGQASKQHDEDASDHIQSLFQSMPRCVEATITLNSEKKLIVENGVYREDHSVIQLLKNTTVVILSLVPSEICDAIHSGTITITAFTVDVIAYMYFIYIYLHVETSVAIGSRRAKRPCLVSSLFVYRKLHLPIIACVPVPLHSMVTPGANSGHTVTAEQVIDRSKRFHVVETCMSKKGDPPQPSPPQADPLVAPSLSRRGNFFGGGGWFTALAWLASQPLIFSQLEKSMSLEDTQEYSVNWGPRRNAAFREISGRRVRREKSEKRMDDDGRLRGDGGRDVCGVNGLEGVISDEGYCAPTKVQSISRQSQCSRVVQAPSHTVGFTHRFHKLSSIHATNTLPAVVPQSPVVCLRLPPRLSPNTRDASRRAEAPASLIRTFLRRRQTRRNIQKGRGTMTNVRCQAARQPEGPVHYLQVSQKGRQVATLREGRDGVGPPPIVPGSSA</sequence>
<dbReference type="EMBL" id="JARBHB010000001">
    <property type="protein sequence ID" value="KAJ8895498.1"/>
    <property type="molecule type" value="Genomic_DNA"/>
</dbReference>
<feature type="region of interest" description="Disordered" evidence="1">
    <location>
        <begin position="1312"/>
        <end position="1336"/>
    </location>
</feature>
<accession>A0ABQ9IFQ2</accession>
<evidence type="ECO:0000256" key="1">
    <source>
        <dbReference type="SAM" id="MobiDB-lite"/>
    </source>
</evidence>
<evidence type="ECO:0000313" key="2">
    <source>
        <dbReference type="EMBL" id="KAJ8895498.1"/>
    </source>
</evidence>
<evidence type="ECO:0000313" key="3">
    <source>
        <dbReference type="Proteomes" id="UP001159363"/>
    </source>
</evidence>
<organism evidence="2 3">
    <name type="scientific">Dryococelus australis</name>
    <dbReference type="NCBI Taxonomy" id="614101"/>
    <lineage>
        <taxon>Eukaryota</taxon>
        <taxon>Metazoa</taxon>
        <taxon>Ecdysozoa</taxon>
        <taxon>Arthropoda</taxon>
        <taxon>Hexapoda</taxon>
        <taxon>Insecta</taxon>
        <taxon>Pterygota</taxon>
        <taxon>Neoptera</taxon>
        <taxon>Polyneoptera</taxon>
        <taxon>Phasmatodea</taxon>
        <taxon>Verophasmatodea</taxon>
        <taxon>Anareolatae</taxon>
        <taxon>Phasmatidae</taxon>
        <taxon>Eurycanthinae</taxon>
        <taxon>Dryococelus</taxon>
    </lineage>
</organism>
<protein>
    <submittedName>
        <fullName evidence="2">Uncharacterized protein</fullName>
    </submittedName>
</protein>
<keyword evidence="3" id="KW-1185">Reference proteome</keyword>
<comment type="caution">
    <text evidence="2">The sequence shown here is derived from an EMBL/GenBank/DDBJ whole genome shotgun (WGS) entry which is preliminary data.</text>
</comment>
<feature type="compositionally biased region" description="Pro residues" evidence="1">
    <location>
        <begin position="1326"/>
        <end position="1336"/>
    </location>
</feature>
<name>A0ABQ9IFQ2_9NEOP</name>
<dbReference type="Proteomes" id="UP001159363">
    <property type="component" value="Chromosome 1"/>
</dbReference>
<reference evidence="2 3" key="1">
    <citation type="submission" date="2023-02" db="EMBL/GenBank/DDBJ databases">
        <title>LHISI_Scaffold_Assembly.</title>
        <authorList>
            <person name="Stuart O.P."/>
            <person name="Cleave R."/>
            <person name="Magrath M.J.L."/>
            <person name="Mikheyev A.S."/>
        </authorList>
    </citation>
    <scope>NUCLEOTIDE SEQUENCE [LARGE SCALE GENOMIC DNA]</scope>
    <source>
        <strain evidence="2">Daus_M_001</strain>
        <tissue evidence="2">Leg muscle</tissue>
    </source>
</reference>
<dbReference type="Gene3D" id="3.30.420.10">
    <property type="entry name" value="Ribonuclease H-like superfamily/Ribonuclease H"/>
    <property type="match status" value="1"/>
</dbReference>
<dbReference type="InterPro" id="IPR036397">
    <property type="entry name" value="RNaseH_sf"/>
</dbReference>
<proteinExistence type="predicted"/>